<evidence type="ECO:0000256" key="1">
    <source>
        <dbReference type="ARBA" id="ARBA00022801"/>
    </source>
</evidence>
<reference evidence="3 6" key="2">
    <citation type="submission" date="2016-10" db="EMBL/GenBank/DDBJ databases">
        <title>Hydorgenophaga sp. LPB0072 isolated from gastropod.</title>
        <authorList>
            <person name="Kim E."/>
            <person name="Yi H."/>
        </authorList>
    </citation>
    <scope>NUCLEOTIDE SEQUENCE [LARGE SCALE GENOMIC DNA]</scope>
    <source>
        <strain evidence="3 6">LPB0072</strain>
    </source>
</reference>
<evidence type="ECO:0000313" key="4">
    <source>
        <dbReference type="EMBL" id="OAD42302.1"/>
    </source>
</evidence>
<dbReference type="PANTHER" id="PTHR43798:SF31">
    <property type="entry name" value="AB HYDROLASE SUPERFAMILY PROTEIN YCLE"/>
    <property type="match status" value="1"/>
</dbReference>
<dbReference type="Proteomes" id="UP000185657">
    <property type="component" value="Unassembled WGS sequence"/>
</dbReference>
<dbReference type="PANTHER" id="PTHR43798">
    <property type="entry name" value="MONOACYLGLYCEROL LIPASE"/>
    <property type="match status" value="1"/>
</dbReference>
<dbReference type="InterPro" id="IPR029058">
    <property type="entry name" value="AB_hydrolase_fold"/>
</dbReference>
<gene>
    <name evidence="3" type="ORF">LPB072_02185</name>
    <name evidence="4" type="ORF">LPB72_08765</name>
</gene>
<dbReference type="STRING" id="1763535.LPB072_02185"/>
<keyword evidence="5" id="KW-1185">Reference proteome</keyword>
<reference evidence="4 5" key="1">
    <citation type="submission" date="2016-02" db="EMBL/GenBank/DDBJ databases">
        <title>Draft genome sequence of Hydrogenophaga sp. LPB0072.</title>
        <authorList>
            <person name="Shin S.-K."/>
            <person name="Yi H."/>
        </authorList>
    </citation>
    <scope>NUCLEOTIDE SEQUENCE [LARGE SCALE GENOMIC DNA]</scope>
    <source>
        <strain evidence="4 5">LPB0072</strain>
    </source>
</reference>
<name>A0A167I7A5_9BURK</name>
<dbReference type="InterPro" id="IPR000073">
    <property type="entry name" value="AB_hydrolase_1"/>
</dbReference>
<dbReference type="GO" id="GO:0016787">
    <property type="term" value="F:hydrolase activity"/>
    <property type="evidence" value="ECO:0007669"/>
    <property type="project" value="UniProtKB-KW"/>
</dbReference>
<dbReference type="EMBL" id="CP017476">
    <property type="protein sequence ID" value="AOW11850.1"/>
    <property type="molecule type" value="Genomic_DNA"/>
</dbReference>
<dbReference type="Gene3D" id="3.40.50.1820">
    <property type="entry name" value="alpha/beta hydrolase"/>
    <property type="match status" value="1"/>
</dbReference>
<dbReference type="EMBL" id="LVWD01000009">
    <property type="protein sequence ID" value="OAD42302.1"/>
    <property type="molecule type" value="Genomic_DNA"/>
</dbReference>
<dbReference type="SUPFAM" id="SSF53474">
    <property type="entry name" value="alpha/beta-Hydrolases"/>
    <property type="match status" value="1"/>
</dbReference>
<evidence type="ECO:0000313" key="6">
    <source>
        <dbReference type="Proteomes" id="UP000185680"/>
    </source>
</evidence>
<sequence length="259" mass="27648">MFMSNSNFAHVVGSGPRHVIALNGWFGHAQGWGPFVQSLDTKSFTYAFMDQRGYGKRKGSGGPYTFAQIASDALALADELGWKTFALMGHSMGGGAIQMVLADAPDRVQALVGITPVPASGVPFDEAGWGFFSSAAKDVGARREILNITTGGRLTGTWLDAMAQSSLVHTDIEAFDAYLTAWAKTPFAERIQGKALPVLVVAGEHDPALGAETCKATWLQHYPNARLEVMSNAGHYPMDETPVALATVVEAFLREAMPG</sequence>
<keyword evidence="1 3" id="KW-0378">Hydrolase</keyword>
<evidence type="ECO:0000313" key="3">
    <source>
        <dbReference type="EMBL" id="AOW11850.1"/>
    </source>
</evidence>
<dbReference type="GO" id="GO:0016020">
    <property type="term" value="C:membrane"/>
    <property type="evidence" value="ECO:0007669"/>
    <property type="project" value="TreeGrafter"/>
</dbReference>
<feature type="domain" description="AB hydrolase-1" evidence="2">
    <location>
        <begin position="18"/>
        <end position="122"/>
    </location>
</feature>
<dbReference type="AlphaFoldDB" id="A0A167I7A5"/>
<dbReference type="Proteomes" id="UP000185680">
    <property type="component" value="Chromosome"/>
</dbReference>
<evidence type="ECO:0000313" key="5">
    <source>
        <dbReference type="Proteomes" id="UP000185657"/>
    </source>
</evidence>
<dbReference type="Pfam" id="PF00561">
    <property type="entry name" value="Abhydrolase_1"/>
    <property type="match status" value="1"/>
</dbReference>
<proteinExistence type="predicted"/>
<accession>A0A167I7A5</accession>
<dbReference type="KEGG" id="hyl:LPB072_02185"/>
<protein>
    <submittedName>
        <fullName evidence="3">Alpha/beta hydrolase</fullName>
    </submittedName>
</protein>
<evidence type="ECO:0000259" key="2">
    <source>
        <dbReference type="Pfam" id="PF00561"/>
    </source>
</evidence>
<dbReference type="InterPro" id="IPR050266">
    <property type="entry name" value="AB_hydrolase_sf"/>
</dbReference>
<organism evidence="3 6">
    <name type="scientific">Hydrogenophaga crassostreae</name>
    <dbReference type="NCBI Taxonomy" id="1763535"/>
    <lineage>
        <taxon>Bacteria</taxon>
        <taxon>Pseudomonadati</taxon>
        <taxon>Pseudomonadota</taxon>
        <taxon>Betaproteobacteria</taxon>
        <taxon>Burkholderiales</taxon>
        <taxon>Comamonadaceae</taxon>
        <taxon>Hydrogenophaga</taxon>
    </lineage>
</organism>